<organism evidence="4 5">
    <name type="scientific">Plectus sambesii</name>
    <dbReference type="NCBI Taxonomy" id="2011161"/>
    <lineage>
        <taxon>Eukaryota</taxon>
        <taxon>Metazoa</taxon>
        <taxon>Ecdysozoa</taxon>
        <taxon>Nematoda</taxon>
        <taxon>Chromadorea</taxon>
        <taxon>Plectida</taxon>
        <taxon>Plectina</taxon>
        <taxon>Plectoidea</taxon>
        <taxon>Plectidae</taxon>
        <taxon>Plectus</taxon>
    </lineage>
</organism>
<evidence type="ECO:0000256" key="1">
    <source>
        <dbReference type="ARBA" id="ARBA00004141"/>
    </source>
</evidence>
<keyword evidence="2" id="KW-1133">Transmembrane helix</keyword>
<evidence type="ECO:0000313" key="4">
    <source>
        <dbReference type="Proteomes" id="UP000887566"/>
    </source>
</evidence>
<dbReference type="Pfam" id="PF07690">
    <property type="entry name" value="MFS_1"/>
    <property type="match status" value="1"/>
</dbReference>
<comment type="subcellular location">
    <subcellularLocation>
        <location evidence="1">Membrane</location>
        <topology evidence="1">Multi-pass membrane protein</topology>
    </subcellularLocation>
</comment>
<evidence type="ECO:0000259" key="3">
    <source>
        <dbReference type="PROSITE" id="PS50850"/>
    </source>
</evidence>
<feature type="domain" description="Major facilitator superfamily (MFS) profile" evidence="3">
    <location>
        <begin position="40"/>
        <end position="228"/>
    </location>
</feature>
<dbReference type="InterPro" id="IPR036259">
    <property type="entry name" value="MFS_trans_sf"/>
</dbReference>
<dbReference type="PANTHER" id="PTHR45757">
    <property type="entry name" value="PROTEIN CBG23364-RELATED"/>
    <property type="match status" value="1"/>
</dbReference>
<reference evidence="5" key="1">
    <citation type="submission" date="2022-11" db="UniProtKB">
        <authorList>
            <consortium name="WormBaseParasite"/>
        </authorList>
    </citation>
    <scope>IDENTIFICATION</scope>
</reference>
<protein>
    <submittedName>
        <fullName evidence="5">Major facilitator superfamily (MFS) profile domain-containing protein</fullName>
    </submittedName>
</protein>
<dbReference type="GO" id="GO:0022857">
    <property type="term" value="F:transmembrane transporter activity"/>
    <property type="evidence" value="ECO:0007669"/>
    <property type="project" value="InterPro"/>
</dbReference>
<evidence type="ECO:0000256" key="2">
    <source>
        <dbReference type="SAM" id="Phobius"/>
    </source>
</evidence>
<dbReference type="InterPro" id="IPR020846">
    <property type="entry name" value="MFS_dom"/>
</dbReference>
<proteinExistence type="predicted"/>
<dbReference type="PROSITE" id="PS50850">
    <property type="entry name" value="MFS"/>
    <property type="match status" value="1"/>
</dbReference>
<evidence type="ECO:0000313" key="5">
    <source>
        <dbReference type="WBParaSite" id="PSAMB.scaffold7283size7903.g29861.t1"/>
    </source>
</evidence>
<dbReference type="SUPFAM" id="SSF103473">
    <property type="entry name" value="MFS general substrate transporter"/>
    <property type="match status" value="1"/>
</dbReference>
<name>A0A914XAL0_9BILA</name>
<dbReference type="Proteomes" id="UP000887566">
    <property type="component" value="Unplaced"/>
</dbReference>
<dbReference type="WBParaSite" id="PSAMB.scaffold7283size7903.g29861.t1">
    <property type="protein sequence ID" value="PSAMB.scaffold7283size7903.g29861.t1"/>
    <property type="gene ID" value="PSAMB.scaffold7283size7903.g29861"/>
</dbReference>
<keyword evidence="2" id="KW-0812">Transmembrane</keyword>
<keyword evidence="4" id="KW-1185">Reference proteome</keyword>
<dbReference type="Gene3D" id="1.20.1250.20">
    <property type="entry name" value="MFS general substrate transporter like domains"/>
    <property type="match status" value="1"/>
</dbReference>
<feature type="transmembrane region" description="Helical" evidence="2">
    <location>
        <begin position="97"/>
        <end position="118"/>
    </location>
</feature>
<sequence length="228" mass="24432">MPENVFRYAQRETSCCSNSDDSKNGIFGNRTRYIVLILATLCLSSILGNVLTFNFTIICMTSSVRETIHFTHMNDSRLKTIDNDTVIFEYSPLTKSMLFSAVAIGALVAFPPITLLLNNIGSRSVFGLIGFISAISTALVPLAASAGTHYLLGVHTIQGMGLAACLPVMVKVTAHWASLTQNGLFIAMLSSFLQIAPMVTMPVAGGLCVSPLGWPAAYYVNAVTTAIL</sequence>
<feature type="transmembrane region" description="Helical" evidence="2">
    <location>
        <begin position="33"/>
        <end position="57"/>
    </location>
</feature>
<feature type="transmembrane region" description="Helical" evidence="2">
    <location>
        <begin position="150"/>
        <end position="170"/>
    </location>
</feature>
<dbReference type="AlphaFoldDB" id="A0A914XAL0"/>
<dbReference type="InterPro" id="IPR011701">
    <property type="entry name" value="MFS"/>
</dbReference>
<feature type="transmembrane region" description="Helical" evidence="2">
    <location>
        <begin position="125"/>
        <end position="144"/>
    </location>
</feature>
<feature type="transmembrane region" description="Helical" evidence="2">
    <location>
        <begin position="182"/>
        <end position="204"/>
    </location>
</feature>
<dbReference type="GO" id="GO:0016020">
    <property type="term" value="C:membrane"/>
    <property type="evidence" value="ECO:0007669"/>
    <property type="project" value="UniProtKB-SubCell"/>
</dbReference>
<keyword evidence="2" id="KW-0472">Membrane</keyword>
<accession>A0A914XAL0</accession>